<sequence length="453" mass="44840">MHQRKFALAMLAAAVLAGCGGNGSKGGDQTVKIKFSSQVVFGDSLSDVGSYAVGTVKQLGGGKFTINGDNTASNAELTGKNWTELMAAQLGLPAPCAAQTGLNGDVNKGFAVAVVNHAGCFGYAQGGSRVTNPVGPGNALSGSPLGALTVPVSTQIANHLAAVGGKFKGDEIVFVTVGGNDTSAQLGLLQAGAAKAGASAGKTAFATTLAGLLAAGAGNPAAAGPLIGLAIQTEAAKPGATDTSIVGAAAAAAFAQGNASAADSVYVGTQAAKAKAAATAAGTQAGLDYAAANGPAAIAAMATAGTETAELVKTQIVAKGANYVVVNNLPDFGGAPVGKSQSAATQALIVAMVDAYNAKLKAALAGEAKVLHVDLYAISHDQINNPEPYGLTNTRTAACGPNPLDSSLGCTGKNVIAGDVSRYMFADDRHPTPFEYSLIARYVAEQMIVRGWM</sequence>
<feature type="signal peptide" evidence="2">
    <location>
        <begin position="1"/>
        <end position="17"/>
    </location>
</feature>
<evidence type="ECO:0000256" key="1">
    <source>
        <dbReference type="ARBA" id="ARBA00022801"/>
    </source>
</evidence>
<dbReference type="GO" id="GO:0016787">
    <property type="term" value="F:hydrolase activity"/>
    <property type="evidence" value="ECO:0007669"/>
    <property type="project" value="UniProtKB-KW"/>
</dbReference>
<dbReference type="RefSeq" id="WP_273672895.1">
    <property type="nucleotide sequence ID" value="NZ_JAQQXR010000007.1"/>
</dbReference>
<accession>A0ABT5K3S5</accession>
<dbReference type="Gene3D" id="3.40.50.1110">
    <property type="entry name" value="SGNH hydrolase"/>
    <property type="match status" value="2"/>
</dbReference>
<dbReference type="CDD" id="cd01847">
    <property type="entry name" value="Triacylglycerol_lipase_like"/>
    <property type="match status" value="1"/>
</dbReference>
<evidence type="ECO:0000256" key="2">
    <source>
        <dbReference type="SAM" id="SignalP"/>
    </source>
</evidence>
<dbReference type="SUPFAM" id="SSF52266">
    <property type="entry name" value="SGNH hydrolase"/>
    <property type="match status" value="1"/>
</dbReference>
<evidence type="ECO:0000313" key="4">
    <source>
        <dbReference type="Proteomes" id="UP001221208"/>
    </source>
</evidence>
<keyword evidence="2" id="KW-0732">Signal</keyword>
<dbReference type="EMBL" id="JAQQXR010000007">
    <property type="protein sequence ID" value="MDC8759632.1"/>
    <property type="molecule type" value="Genomic_DNA"/>
</dbReference>
<reference evidence="3 4" key="1">
    <citation type="submission" date="2022-10" db="EMBL/GenBank/DDBJ databases">
        <title>Janthinobacterium sp. hw3 Genome sequencing.</title>
        <authorList>
            <person name="Park S."/>
        </authorList>
    </citation>
    <scope>NUCLEOTIDE SEQUENCE [LARGE SCALE GENOMIC DNA]</scope>
    <source>
        <strain evidence="4">hw3</strain>
    </source>
</reference>
<proteinExistence type="predicted"/>
<dbReference type="PANTHER" id="PTHR45648:SF22">
    <property type="entry name" value="GDSL LIPASE_ACYLHYDROLASE FAMILY PROTEIN (AFU_ORTHOLOGUE AFUA_4G14700)"/>
    <property type="match status" value="1"/>
</dbReference>
<dbReference type="InterPro" id="IPR036514">
    <property type="entry name" value="SGNH_hydro_sf"/>
</dbReference>
<organism evidence="3 4">
    <name type="scientific">Janthinobacterium fluminis</name>
    <dbReference type="NCBI Taxonomy" id="2987524"/>
    <lineage>
        <taxon>Bacteria</taxon>
        <taxon>Pseudomonadati</taxon>
        <taxon>Pseudomonadota</taxon>
        <taxon>Betaproteobacteria</taxon>
        <taxon>Burkholderiales</taxon>
        <taxon>Oxalobacteraceae</taxon>
        <taxon>Janthinobacterium</taxon>
    </lineage>
</organism>
<keyword evidence="4" id="KW-1185">Reference proteome</keyword>
<protein>
    <submittedName>
        <fullName evidence="3">SGNH/GDSL hydrolase family protein</fullName>
    </submittedName>
</protein>
<dbReference type="InterPro" id="IPR051058">
    <property type="entry name" value="GDSL_Est/Lipase"/>
</dbReference>
<gene>
    <name evidence="3" type="ORF">OIK44_18770</name>
</gene>
<dbReference type="PROSITE" id="PS51257">
    <property type="entry name" value="PROKAR_LIPOPROTEIN"/>
    <property type="match status" value="1"/>
</dbReference>
<evidence type="ECO:0000313" key="3">
    <source>
        <dbReference type="EMBL" id="MDC8759632.1"/>
    </source>
</evidence>
<name>A0ABT5K3S5_9BURK</name>
<feature type="chain" id="PRO_5045722122" evidence="2">
    <location>
        <begin position="18"/>
        <end position="453"/>
    </location>
</feature>
<dbReference type="Proteomes" id="UP001221208">
    <property type="component" value="Unassembled WGS sequence"/>
</dbReference>
<keyword evidence="1 3" id="KW-0378">Hydrolase</keyword>
<dbReference type="PANTHER" id="PTHR45648">
    <property type="entry name" value="GDSL LIPASE/ACYLHYDROLASE FAMILY PROTEIN (AFU_ORTHOLOGUE AFUA_4G14700)"/>
    <property type="match status" value="1"/>
</dbReference>
<comment type="caution">
    <text evidence="3">The sequence shown here is derived from an EMBL/GenBank/DDBJ whole genome shotgun (WGS) entry which is preliminary data.</text>
</comment>